<accession>A0A1I7W752</accession>
<dbReference type="GO" id="GO:0120230">
    <property type="term" value="F:recombinase activator activity"/>
    <property type="evidence" value="ECO:0007669"/>
    <property type="project" value="TreeGrafter"/>
</dbReference>
<sequence>MAKVALEKKGAVFDRQILISYISYLVTKALETSVLNGILKEKVIGKQKIFYVNQNSEIADRIKQLENEGTRESSVAENGKKIMELENKVIAAKQKRKRIAINMINTIWENSNLPKKQLLDTIGVDVKDHEL</sequence>
<dbReference type="GO" id="GO:0010774">
    <property type="term" value="P:meiotic strand invasion involved in reciprocal meiotic recombination"/>
    <property type="evidence" value="ECO:0007669"/>
    <property type="project" value="TreeGrafter"/>
</dbReference>
<dbReference type="WBParaSite" id="Hba_00444">
    <property type="protein sequence ID" value="Hba_00444"/>
    <property type="gene ID" value="Hba_00444"/>
</dbReference>
<dbReference type="InterPro" id="IPR036388">
    <property type="entry name" value="WH-like_DNA-bd_sf"/>
</dbReference>
<evidence type="ECO:0000256" key="1">
    <source>
        <dbReference type="ARBA" id="ARBA00004123"/>
    </source>
</evidence>
<evidence type="ECO:0000256" key="4">
    <source>
        <dbReference type="ARBA" id="ARBA00023254"/>
    </source>
</evidence>
<name>A0A1I7W752_HETBA</name>
<keyword evidence="3" id="KW-0539">Nucleus</keyword>
<keyword evidence="4" id="KW-0469">Meiosis</keyword>
<reference evidence="6" key="1">
    <citation type="submission" date="2016-11" db="UniProtKB">
        <authorList>
            <consortium name="WormBaseParasite"/>
        </authorList>
    </citation>
    <scope>IDENTIFICATION</scope>
</reference>
<organism evidence="5 6">
    <name type="scientific">Heterorhabditis bacteriophora</name>
    <name type="common">Entomopathogenic nematode worm</name>
    <dbReference type="NCBI Taxonomy" id="37862"/>
    <lineage>
        <taxon>Eukaryota</taxon>
        <taxon>Metazoa</taxon>
        <taxon>Ecdysozoa</taxon>
        <taxon>Nematoda</taxon>
        <taxon>Chromadorea</taxon>
        <taxon>Rhabditida</taxon>
        <taxon>Rhabditina</taxon>
        <taxon>Rhabditomorpha</taxon>
        <taxon>Strongyloidea</taxon>
        <taxon>Heterorhabditidae</taxon>
        <taxon>Heterorhabditis</taxon>
    </lineage>
</organism>
<dbReference type="GO" id="GO:0120231">
    <property type="term" value="C:DNA recombinase auxiliary factor complex"/>
    <property type="evidence" value="ECO:0007669"/>
    <property type="project" value="TreeGrafter"/>
</dbReference>
<dbReference type="Proteomes" id="UP000095283">
    <property type="component" value="Unplaced"/>
</dbReference>
<protein>
    <submittedName>
        <fullName evidence="6">TBPIP domain-containing protein</fullName>
    </submittedName>
</protein>
<evidence type="ECO:0000313" key="6">
    <source>
        <dbReference type="WBParaSite" id="Hba_00444"/>
    </source>
</evidence>
<evidence type="ECO:0000313" key="5">
    <source>
        <dbReference type="Proteomes" id="UP000095283"/>
    </source>
</evidence>
<proteinExistence type="predicted"/>
<dbReference type="AlphaFoldDB" id="A0A1I7W752"/>
<keyword evidence="5" id="KW-1185">Reference proteome</keyword>
<keyword evidence="2" id="KW-0233">DNA recombination</keyword>
<comment type="subcellular location">
    <subcellularLocation>
        <location evidence="1">Nucleus</location>
    </subcellularLocation>
</comment>
<dbReference type="GO" id="GO:0007129">
    <property type="term" value="P:homologous chromosome pairing at meiosis"/>
    <property type="evidence" value="ECO:0007669"/>
    <property type="project" value="TreeGrafter"/>
</dbReference>
<dbReference type="GO" id="GO:0000794">
    <property type="term" value="C:condensed nuclear chromosome"/>
    <property type="evidence" value="ECO:0007669"/>
    <property type="project" value="TreeGrafter"/>
</dbReference>
<evidence type="ECO:0000256" key="3">
    <source>
        <dbReference type="ARBA" id="ARBA00023242"/>
    </source>
</evidence>
<evidence type="ECO:0000256" key="2">
    <source>
        <dbReference type="ARBA" id="ARBA00023172"/>
    </source>
</evidence>
<dbReference type="PANTHER" id="PTHR15938:SF0">
    <property type="entry name" value="HOMOLOGOUS-PAIRING PROTEIN 2 HOMOLOG"/>
    <property type="match status" value="1"/>
</dbReference>
<dbReference type="Gene3D" id="1.10.10.10">
    <property type="entry name" value="Winged helix-like DNA-binding domain superfamily/Winged helix DNA-binding domain"/>
    <property type="match status" value="1"/>
</dbReference>
<dbReference type="GO" id="GO:0000709">
    <property type="term" value="P:meiotic joint molecule formation"/>
    <property type="evidence" value="ECO:0007669"/>
    <property type="project" value="TreeGrafter"/>
</dbReference>
<dbReference type="PANTHER" id="PTHR15938">
    <property type="entry name" value="TBP-1 INTERACTING PROTEIN"/>
    <property type="match status" value="1"/>
</dbReference>
<dbReference type="GO" id="GO:0003690">
    <property type="term" value="F:double-stranded DNA binding"/>
    <property type="evidence" value="ECO:0007669"/>
    <property type="project" value="TreeGrafter"/>
</dbReference>